<dbReference type="InterPro" id="IPR029024">
    <property type="entry name" value="TerB-like"/>
</dbReference>
<dbReference type="CDD" id="cd07176">
    <property type="entry name" value="terB"/>
    <property type="match status" value="1"/>
</dbReference>
<reference evidence="2 3" key="1">
    <citation type="submission" date="2023-10" db="EMBL/GenBank/DDBJ databases">
        <title>Wastewater isolates of ESBL- and carbapenemase-producing Gram-negative bacteria from New Zealand.</title>
        <authorList>
            <person name="Straub C."/>
            <person name="Weaver L."/>
            <person name="Cornelius A."/>
            <person name="Mcgill E."/>
            <person name="Dyet K."/>
            <person name="White L."/>
            <person name="Pattis I."/>
        </authorList>
    </citation>
    <scope>NUCLEOTIDE SEQUENCE [LARGE SCALE GENOMIC DNA]</scope>
    <source>
        <strain evidence="2 3">ESBL09</strain>
    </source>
</reference>
<dbReference type="Gene3D" id="1.10.3680.10">
    <property type="entry name" value="TerB-like"/>
    <property type="match status" value="1"/>
</dbReference>
<protein>
    <submittedName>
        <fullName evidence="2">TerB family tellurite resistance protein</fullName>
    </submittedName>
</protein>
<dbReference type="RefSeq" id="WP_063160669.1">
    <property type="nucleotide sequence ID" value="NZ_JAZKKV010000004.1"/>
</dbReference>
<evidence type="ECO:0000313" key="3">
    <source>
        <dbReference type="Proteomes" id="UP001331691"/>
    </source>
</evidence>
<name>A0AB35XIC2_9ENTR</name>
<evidence type="ECO:0000313" key="2">
    <source>
        <dbReference type="EMBL" id="MEE9657554.1"/>
    </source>
</evidence>
<dbReference type="SUPFAM" id="SSF158682">
    <property type="entry name" value="TerB-like"/>
    <property type="match status" value="1"/>
</dbReference>
<feature type="domain" description="Co-chaperone DjlA N-terminal" evidence="1">
    <location>
        <begin position="34"/>
        <end position="139"/>
    </location>
</feature>
<proteinExistence type="predicted"/>
<accession>A0AB35XIC2</accession>
<dbReference type="Proteomes" id="UP001331691">
    <property type="component" value="Unassembled WGS sequence"/>
</dbReference>
<dbReference type="InterPro" id="IPR007791">
    <property type="entry name" value="DjlA_N"/>
</dbReference>
<organism evidence="2 3">
    <name type="scientific">Kluyvera ascorbata</name>
    <dbReference type="NCBI Taxonomy" id="51288"/>
    <lineage>
        <taxon>Bacteria</taxon>
        <taxon>Pseudomonadati</taxon>
        <taxon>Pseudomonadota</taxon>
        <taxon>Gammaproteobacteria</taxon>
        <taxon>Enterobacterales</taxon>
        <taxon>Enterobacteriaceae</taxon>
        <taxon>Kluyvera</taxon>
    </lineage>
</organism>
<dbReference type="EMBL" id="JAZKKV010000004">
    <property type="protein sequence ID" value="MEE9657554.1"/>
    <property type="molecule type" value="Genomic_DNA"/>
</dbReference>
<comment type="caution">
    <text evidence="2">The sequence shown here is derived from an EMBL/GenBank/DDBJ whole genome shotgun (WGS) entry which is preliminary data.</text>
</comment>
<keyword evidence="3" id="KW-1185">Reference proteome</keyword>
<dbReference type="AlphaFoldDB" id="A0AB35XIC2"/>
<sequence length="141" mass="15316">MFGIFKKKARKVVTEVKKMENRDAVEATVWGAYSIAYADGTCDSKEIATLEKTIAALPAFSPFAGEIAQMSSNIRARYEASPRSANAEALRQLADVAGTTDAVDVLCLCLDVADNDGIDEAEEKQLKKIAQALQLPLDQYI</sequence>
<evidence type="ECO:0000259" key="1">
    <source>
        <dbReference type="Pfam" id="PF05099"/>
    </source>
</evidence>
<dbReference type="Pfam" id="PF05099">
    <property type="entry name" value="TerB"/>
    <property type="match status" value="1"/>
</dbReference>
<gene>
    <name evidence="2" type="ORF">V4836_26230</name>
</gene>